<keyword evidence="2" id="KW-1185">Reference proteome</keyword>
<accession>A0A7X0RWA4</accession>
<proteinExistence type="predicted"/>
<dbReference type="AlphaFoldDB" id="A0A7X0RWA4"/>
<dbReference type="RefSeq" id="WP_185671400.1">
    <property type="nucleotide sequence ID" value="NZ_JACJVP010000040.1"/>
</dbReference>
<sequence length="81" mass="8509">MIQFPFGSNMDKLSGDIEAAVNKLNLPANAKVNVQRLSINAQPIDQAAIFSGSGDPQALAKKLEGEVVPDMKSLTASVPSL</sequence>
<protein>
    <recommendedName>
        <fullName evidence="3">Efflux RND transporter permease subunit</fullName>
    </recommendedName>
</protein>
<dbReference type="EMBL" id="JACJVP010000040">
    <property type="protein sequence ID" value="MBB6673530.1"/>
    <property type="molecule type" value="Genomic_DNA"/>
</dbReference>
<organism evidence="1 2">
    <name type="scientific">Cohnella nanjingensis</name>
    <dbReference type="NCBI Taxonomy" id="1387779"/>
    <lineage>
        <taxon>Bacteria</taxon>
        <taxon>Bacillati</taxon>
        <taxon>Bacillota</taxon>
        <taxon>Bacilli</taxon>
        <taxon>Bacillales</taxon>
        <taxon>Paenibacillaceae</taxon>
        <taxon>Cohnella</taxon>
    </lineage>
</organism>
<comment type="caution">
    <text evidence="1">The sequence shown here is derived from an EMBL/GenBank/DDBJ whole genome shotgun (WGS) entry which is preliminary data.</text>
</comment>
<evidence type="ECO:0000313" key="1">
    <source>
        <dbReference type="EMBL" id="MBB6673530.1"/>
    </source>
</evidence>
<dbReference type="Proteomes" id="UP000547209">
    <property type="component" value="Unassembled WGS sequence"/>
</dbReference>
<name>A0A7X0RWA4_9BACL</name>
<evidence type="ECO:0000313" key="2">
    <source>
        <dbReference type="Proteomes" id="UP000547209"/>
    </source>
</evidence>
<evidence type="ECO:0008006" key="3">
    <source>
        <dbReference type="Google" id="ProtNLM"/>
    </source>
</evidence>
<reference evidence="1 2" key="1">
    <citation type="submission" date="2020-08" db="EMBL/GenBank/DDBJ databases">
        <title>Cohnella phylogeny.</title>
        <authorList>
            <person name="Dunlap C."/>
        </authorList>
    </citation>
    <scope>NUCLEOTIDE SEQUENCE [LARGE SCALE GENOMIC DNA]</scope>
    <source>
        <strain evidence="1 2">DSM 28246</strain>
    </source>
</reference>
<gene>
    <name evidence="1" type="ORF">H7C19_22890</name>
</gene>